<dbReference type="InterPro" id="IPR005135">
    <property type="entry name" value="Endo/exonuclease/phosphatase"/>
</dbReference>
<gene>
    <name evidence="2" type="ORF">M0654_02525</name>
</gene>
<name>A0ABT0ILV4_9HYPH</name>
<dbReference type="RefSeq" id="WP_248681697.1">
    <property type="nucleotide sequence ID" value="NZ_JALPRY010000003.1"/>
</dbReference>
<dbReference type="PANTHER" id="PTHR14859:SF15">
    <property type="entry name" value="ENDONUCLEASE_EXONUCLEASE_PHOSPHATASE DOMAIN-CONTAINING PROTEIN"/>
    <property type="match status" value="1"/>
</dbReference>
<dbReference type="Gene3D" id="3.60.10.10">
    <property type="entry name" value="Endonuclease/exonuclease/phosphatase"/>
    <property type="match status" value="1"/>
</dbReference>
<proteinExistence type="predicted"/>
<comment type="caution">
    <text evidence="2">The sequence shown here is derived from an EMBL/GenBank/DDBJ whole genome shotgun (WGS) entry which is preliminary data.</text>
</comment>
<evidence type="ECO:0000313" key="3">
    <source>
        <dbReference type="Proteomes" id="UP001202827"/>
    </source>
</evidence>
<protein>
    <submittedName>
        <fullName evidence="2">Endonuclease/exonuclease/phosphatase family protein</fullName>
    </submittedName>
</protein>
<organism evidence="2 3">
    <name type="scientific">Neorhizobium turbinariae</name>
    <dbReference type="NCBI Taxonomy" id="2937795"/>
    <lineage>
        <taxon>Bacteria</taxon>
        <taxon>Pseudomonadati</taxon>
        <taxon>Pseudomonadota</taxon>
        <taxon>Alphaproteobacteria</taxon>
        <taxon>Hyphomicrobiales</taxon>
        <taxon>Rhizobiaceae</taxon>
        <taxon>Rhizobium/Agrobacterium group</taxon>
        <taxon>Neorhizobium</taxon>
    </lineage>
</organism>
<reference evidence="2 3" key="1">
    <citation type="submission" date="2022-04" db="EMBL/GenBank/DDBJ databases">
        <title>Rhizobium coralii sp. nov., isolated from coral Turbinaria peltata.</title>
        <authorList>
            <person name="Sun H."/>
        </authorList>
    </citation>
    <scope>NUCLEOTIDE SEQUENCE [LARGE SCALE GENOMIC DNA]</scope>
    <source>
        <strain evidence="2 3">NTR19</strain>
    </source>
</reference>
<dbReference type="PANTHER" id="PTHR14859">
    <property type="entry name" value="CALCOFLUOR WHITE HYPERSENSITIVE PROTEIN PRECURSOR"/>
    <property type="match status" value="1"/>
</dbReference>
<sequence length="258" mass="28177">MNKPLAAPDTPPASPPLVARTRLKVLSYNVHSCIGTDRKLDPERIAEVIAEVNPDIIGLQELDVGRMRTAGVDQAHTIASLLKMEFHFHPALRVQEEHYGDAILTALPARLIKAGDLRSTGEQRGALWVEVDVGDKKLQVFNTHLGLRGADRLNQIGELLGPSWINHPDAAGKPRILIGDFNSPPITATHKAIARQLTDAQRKTNGRNAATYPSRFPFMKIDHIFVSDGVDAVETTVVSTPLARRASDHLPLLATVDV</sequence>
<keyword evidence="2" id="KW-0540">Nuclease</keyword>
<dbReference type="EMBL" id="JALPRY010000003">
    <property type="protein sequence ID" value="MCK8778849.1"/>
    <property type="molecule type" value="Genomic_DNA"/>
</dbReference>
<evidence type="ECO:0000313" key="2">
    <source>
        <dbReference type="EMBL" id="MCK8778849.1"/>
    </source>
</evidence>
<feature type="domain" description="Endonuclease/exonuclease/phosphatase" evidence="1">
    <location>
        <begin position="26"/>
        <end position="249"/>
    </location>
</feature>
<dbReference type="Pfam" id="PF03372">
    <property type="entry name" value="Exo_endo_phos"/>
    <property type="match status" value="1"/>
</dbReference>
<dbReference type="InterPro" id="IPR036691">
    <property type="entry name" value="Endo/exonu/phosph_ase_sf"/>
</dbReference>
<dbReference type="GO" id="GO:0004519">
    <property type="term" value="F:endonuclease activity"/>
    <property type="evidence" value="ECO:0007669"/>
    <property type="project" value="UniProtKB-KW"/>
</dbReference>
<accession>A0ABT0ILV4</accession>
<dbReference type="SUPFAM" id="SSF56219">
    <property type="entry name" value="DNase I-like"/>
    <property type="match status" value="1"/>
</dbReference>
<dbReference type="Proteomes" id="UP001202827">
    <property type="component" value="Unassembled WGS sequence"/>
</dbReference>
<keyword evidence="3" id="KW-1185">Reference proteome</keyword>
<keyword evidence="2" id="KW-0378">Hydrolase</keyword>
<keyword evidence="2" id="KW-0255">Endonuclease</keyword>
<dbReference type="InterPro" id="IPR051916">
    <property type="entry name" value="GPI-anchor_lipid_remodeler"/>
</dbReference>
<evidence type="ECO:0000259" key="1">
    <source>
        <dbReference type="Pfam" id="PF03372"/>
    </source>
</evidence>